<dbReference type="RefSeq" id="WP_138749650.1">
    <property type="nucleotide sequence ID" value="NZ_VCLB01000009.1"/>
</dbReference>
<evidence type="ECO:0000256" key="2">
    <source>
        <dbReference type="ARBA" id="ARBA00007868"/>
    </source>
</evidence>
<keyword evidence="5" id="KW-0444">Lipid biosynthesis</keyword>
<dbReference type="AlphaFoldDB" id="A0A5C4JNA2"/>
<accession>A0A5C4JNA2</accession>
<keyword evidence="9" id="KW-0443">Lipid metabolism</keyword>
<evidence type="ECO:0000256" key="7">
    <source>
        <dbReference type="ARBA" id="ARBA00022676"/>
    </source>
</evidence>
<dbReference type="InterPro" id="IPR003835">
    <property type="entry name" value="Glyco_trans_19"/>
</dbReference>
<keyword evidence="6" id="KW-0441">Lipid A biosynthesis</keyword>
<keyword evidence="8 12" id="KW-0808">Transferase</keyword>
<dbReference type="PANTHER" id="PTHR30372:SF4">
    <property type="entry name" value="LIPID-A-DISACCHARIDE SYNTHASE, MITOCHONDRIAL-RELATED"/>
    <property type="match status" value="1"/>
</dbReference>
<dbReference type="OrthoDB" id="9801642at2"/>
<evidence type="ECO:0000256" key="1">
    <source>
        <dbReference type="ARBA" id="ARBA00002056"/>
    </source>
</evidence>
<evidence type="ECO:0000313" key="12">
    <source>
        <dbReference type="EMBL" id="TNB46662.1"/>
    </source>
</evidence>
<comment type="similarity">
    <text evidence="2">Belongs to the LpxB family.</text>
</comment>
<reference evidence="12 13" key="1">
    <citation type="submission" date="2019-05" db="EMBL/GenBank/DDBJ databases">
        <authorList>
            <person name="Lee S.D."/>
        </authorList>
    </citation>
    <scope>NUCLEOTIDE SEQUENCE [LARGE SCALE GENOMIC DNA]</scope>
    <source>
        <strain evidence="12 13">GH2-6</strain>
    </source>
</reference>
<keyword evidence="13" id="KW-1185">Reference proteome</keyword>
<comment type="caution">
    <text evidence="12">The sequence shown here is derived from an EMBL/GenBank/DDBJ whole genome shotgun (WGS) entry which is preliminary data.</text>
</comment>
<comment type="catalytic activity">
    <reaction evidence="10">
        <text>a lipid X + a UDP-2-N,3-O-bis[(3R)-3-hydroxyacyl]-alpha-D-glucosamine = a lipid A disaccharide + UDP + H(+)</text>
        <dbReference type="Rhea" id="RHEA:67828"/>
        <dbReference type="ChEBI" id="CHEBI:15378"/>
        <dbReference type="ChEBI" id="CHEBI:58223"/>
        <dbReference type="ChEBI" id="CHEBI:137748"/>
        <dbReference type="ChEBI" id="CHEBI:176338"/>
        <dbReference type="ChEBI" id="CHEBI:176343"/>
        <dbReference type="EC" id="2.4.1.182"/>
    </reaction>
</comment>
<dbReference type="NCBIfam" id="TIGR00215">
    <property type="entry name" value="lpxB"/>
    <property type="match status" value="1"/>
</dbReference>
<evidence type="ECO:0000256" key="8">
    <source>
        <dbReference type="ARBA" id="ARBA00022679"/>
    </source>
</evidence>
<comment type="function">
    <text evidence="1">Condensation of UDP-2,3-diacylglucosamine and 2,3-diacylglucosamine-1-phosphate to form lipid A disaccharide, a precursor of lipid A, a phosphorylated glycolipid that anchors the lipopolysaccharide to the outer membrane of the cell.</text>
</comment>
<evidence type="ECO:0000256" key="4">
    <source>
        <dbReference type="ARBA" id="ARBA00020902"/>
    </source>
</evidence>
<dbReference type="GO" id="GO:0016020">
    <property type="term" value="C:membrane"/>
    <property type="evidence" value="ECO:0007669"/>
    <property type="project" value="GOC"/>
</dbReference>
<dbReference type="Proteomes" id="UP000307874">
    <property type="component" value="Unassembled WGS sequence"/>
</dbReference>
<dbReference type="SUPFAM" id="SSF53756">
    <property type="entry name" value="UDP-Glycosyltransferase/glycogen phosphorylase"/>
    <property type="match status" value="1"/>
</dbReference>
<organism evidence="12 13">
    <name type="scientific">Martelella lutilitoris</name>
    <dbReference type="NCBI Taxonomy" id="2583532"/>
    <lineage>
        <taxon>Bacteria</taxon>
        <taxon>Pseudomonadati</taxon>
        <taxon>Pseudomonadota</taxon>
        <taxon>Alphaproteobacteria</taxon>
        <taxon>Hyphomicrobiales</taxon>
        <taxon>Aurantimonadaceae</taxon>
        <taxon>Martelella</taxon>
    </lineage>
</organism>
<name>A0A5C4JNA2_9HYPH</name>
<evidence type="ECO:0000256" key="6">
    <source>
        <dbReference type="ARBA" id="ARBA00022556"/>
    </source>
</evidence>
<dbReference type="EMBL" id="VCLB01000009">
    <property type="protein sequence ID" value="TNB46662.1"/>
    <property type="molecule type" value="Genomic_DNA"/>
</dbReference>
<evidence type="ECO:0000256" key="10">
    <source>
        <dbReference type="ARBA" id="ARBA00048975"/>
    </source>
</evidence>
<evidence type="ECO:0000256" key="5">
    <source>
        <dbReference type="ARBA" id="ARBA00022516"/>
    </source>
</evidence>
<evidence type="ECO:0000313" key="13">
    <source>
        <dbReference type="Proteomes" id="UP000307874"/>
    </source>
</evidence>
<proteinExistence type="inferred from homology"/>
<dbReference type="GO" id="GO:0008915">
    <property type="term" value="F:lipid-A-disaccharide synthase activity"/>
    <property type="evidence" value="ECO:0007669"/>
    <property type="project" value="UniProtKB-UniRule"/>
</dbReference>
<sequence>MSRSLKIGVIAGEVSGDLLGGDLVAALKTMHGGPVELVGVGGDALAAQGLESLFDYSDLSIMGFTQVLARLPLLIRRIGQTADALIAARPDVLIIIDSPDFTHRVAKRVKKALPDLPVVNYVCPSVWAWKEYRARDMLAYVDHVLAVLPFEPEAMQRLGGPPTTFVGHRLSEEPGVLAARRNTALPGEGEAPTILLLPGSRAGEINSLAPVFRDVAKIYAGRNAMPRFVLPTVTRREALVRAAIADWPVTPEIVVGDAAKWEAFAAAHAAVAASGTVVLELALSGIPVISAYKADFIGRFMLKKITIWSASLPNLIADRPLVPEYFDDTMRAGALARWMELLTRDTPQRRTMLDGFDEVFAKMRTAVPPGRRAAEVTLQVLKDQNRL</sequence>
<evidence type="ECO:0000256" key="3">
    <source>
        <dbReference type="ARBA" id="ARBA00012687"/>
    </source>
</evidence>
<dbReference type="GO" id="GO:0005543">
    <property type="term" value="F:phospholipid binding"/>
    <property type="evidence" value="ECO:0007669"/>
    <property type="project" value="TreeGrafter"/>
</dbReference>
<gene>
    <name evidence="12" type="ORF">FF124_16865</name>
</gene>
<dbReference type="Pfam" id="PF02684">
    <property type="entry name" value="LpxB"/>
    <property type="match status" value="1"/>
</dbReference>
<reference evidence="12 13" key="2">
    <citation type="submission" date="2019-06" db="EMBL/GenBank/DDBJ databases">
        <title>Martelella lutilitoris sp. nov., isolated from a tidal mudflat.</title>
        <authorList>
            <person name="Kim Y.-J."/>
        </authorList>
    </citation>
    <scope>NUCLEOTIDE SEQUENCE [LARGE SCALE GENOMIC DNA]</scope>
    <source>
        <strain evidence="12 13">GH2-6</strain>
    </source>
</reference>
<evidence type="ECO:0000256" key="9">
    <source>
        <dbReference type="ARBA" id="ARBA00023098"/>
    </source>
</evidence>
<dbReference type="EC" id="2.4.1.182" evidence="3 11"/>
<dbReference type="PANTHER" id="PTHR30372">
    <property type="entry name" value="LIPID-A-DISACCHARIDE SYNTHASE"/>
    <property type="match status" value="1"/>
</dbReference>
<dbReference type="GO" id="GO:0009245">
    <property type="term" value="P:lipid A biosynthetic process"/>
    <property type="evidence" value="ECO:0007669"/>
    <property type="project" value="UniProtKB-UniRule"/>
</dbReference>
<keyword evidence="7 12" id="KW-0328">Glycosyltransferase</keyword>
<protein>
    <recommendedName>
        <fullName evidence="4 11">Lipid-A-disaccharide synthase</fullName>
        <ecNumber evidence="3 11">2.4.1.182</ecNumber>
    </recommendedName>
</protein>
<evidence type="ECO:0000256" key="11">
    <source>
        <dbReference type="NCBIfam" id="TIGR00215"/>
    </source>
</evidence>